<dbReference type="EMBL" id="JASCIS010000021">
    <property type="protein sequence ID" value="MDI3421105.1"/>
    <property type="molecule type" value="Genomic_DNA"/>
</dbReference>
<dbReference type="Pfam" id="PF13416">
    <property type="entry name" value="SBP_bac_8"/>
    <property type="match status" value="1"/>
</dbReference>
<comment type="similarity">
    <text evidence="1">Belongs to the bacterial solute-binding protein 1 family.</text>
</comment>
<name>A0ABT6T0X7_9ACTN</name>
<feature type="signal peptide" evidence="4">
    <location>
        <begin position="1"/>
        <end position="24"/>
    </location>
</feature>
<evidence type="ECO:0000256" key="2">
    <source>
        <dbReference type="ARBA" id="ARBA00022448"/>
    </source>
</evidence>
<dbReference type="CDD" id="cd14747">
    <property type="entry name" value="PBP2_MalE"/>
    <property type="match status" value="1"/>
</dbReference>
<evidence type="ECO:0000313" key="6">
    <source>
        <dbReference type="Proteomes" id="UP001237105"/>
    </source>
</evidence>
<keyword evidence="2" id="KW-0813">Transport</keyword>
<feature type="chain" id="PRO_5045722654" evidence="4">
    <location>
        <begin position="25"/>
        <end position="415"/>
    </location>
</feature>
<dbReference type="Gene3D" id="3.40.190.10">
    <property type="entry name" value="Periplasmic binding protein-like II"/>
    <property type="match status" value="2"/>
</dbReference>
<sequence>MSRTAMSRTTLTATALVLSLGLTACGGGDEKQVSADAKQTLTVWAMGEEGNRVAEIAKTFNKEHPGITVKVTPVGWDVAHQKLVSAAAADQLPDMAQLGSTWVGEFIELGALEPVDTEVFEEKDFFPAAWQGNEKDGEVYGVPWYVDTRVLYYRTDLAKKAGVQGEPKTWADQLKLAEGYKKLDSTKWAFSLPAGGDGAWQNWLPYLFQAGGTLVDKDGRPTLDSPESVKALTEYAKYFDKGLARGTRPTPGYDVIKDFGADKVPMFASGPWMVQNIEDQVPKVADQYETVPLPSGAKQGNIIGGASLVTFAGSEHKAAAQEFTKFLTDAKTQAKWYEMAKSLPANQNAWNEPQLKKADVEDFKASLDAAQAIPPIAKWEEIAHQIDLTLEKLAKGGDPAKLAAELQKNAESLVS</sequence>
<dbReference type="SUPFAM" id="SSF53850">
    <property type="entry name" value="Periplasmic binding protein-like II"/>
    <property type="match status" value="1"/>
</dbReference>
<dbReference type="Proteomes" id="UP001237105">
    <property type="component" value="Unassembled WGS sequence"/>
</dbReference>
<reference evidence="5 6" key="1">
    <citation type="submission" date="2023-05" db="EMBL/GenBank/DDBJ databases">
        <title>Draft genome sequence of Streptomyces sp. B-S-A12 isolated from a cave soil in Thailand.</title>
        <authorList>
            <person name="Chamroensaksri N."/>
            <person name="Muangham S."/>
        </authorList>
    </citation>
    <scope>NUCLEOTIDE SEQUENCE [LARGE SCALE GENOMIC DNA]</scope>
    <source>
        <strain evidence="5 6">B-S-A12</strain>
    </source>
</reference>
<dbReference type="PANTHER" id="PTHR30061">
    <property type="entry name" value="MALTOSE-BINDING PERIPLASMIC PROTEIN"/>
    <property type="match status" value="1"/>
</dbReference>
<proteinExistence type="inferred from homology"/>
<gene>
    <name evidence="5" type="ORF">QIT00_21535</name>
</gene>
<organism evidence="5 6">
    <name type="scientific">Streptomyces luteolus</name>
    <dbReference type="NCBI Taxonomy" id="3043615"/>
    <lineage>
        <taxon>Bacteria</taxon>
        <taxon>Bacillati</taxon>
        <taxon>Actinomycetota</taxon>
        <taxon>Actinomycetes</taxon>
        <taxon>Kitasatosporales</taxon>
        <taxon>Streptomycetaceae</taxon>
        <taxon>Streptomyces</taxon>
    </lineage>
</organism>
<dbReference type="RefSeq" id="WP_282536970.1">
    <property type="nucleotide sequence ID" value="NZ_JASCIS010000021.1"/>
</dbReference>
<evidence type="ECO:0000256" key="3">
    <source>
        <dbReference type="ARBA" id="ARBA00022729"/>
    </source>
</evidence>
<evidence type="ECO:0000256" key="4">
    <source>
        <dbReference type="SAM" id="SignalP"/>
    </source>
</evidence>
<accession>A0ABT6T0X7</accession>
<evidence type="ECO:0000256" key="1">
    <source>
        <dbReference type="ARBA" id="ARBA00008520"/>
    </source>
</evidence>
<comment type="caution">
    <text evidence="5">The sequence shown here is derived from an EMBL/GenBank/DDBJ whole genome shotgun (WGS) entry which is preliminary data.</text>
</comment>
<evidence type="ECO:0000313" key="5">
    <source>
        <dbReference type="EMBL" id="MDI3421105.1"/>
    </source>
</evidence>
<protein>
    <submittedName>
        <fullName evidence="5">Sugar ABC transporter substrate-binding protein</fullName>
    </submittedName>
</protein>
<keyword evidence="3 4" id="KW-0732">Signal</keyword>
<dbReference type="InterPro" id="IPR006059">
    <property type="entry name" value="SBP"/>
</dbReference>
<dbReference type="PANTHER" id="PTHR30061:SF50">
    <property type="entry name" value="MALTOSE_MALTODEXTRIN-BINDING PERIPLASMIC PROTEIN"/>
    <property type="match status" value="1"/>
</dbReference>
<dbReference type="PROSITE" id="PS51257">
    <property type="entry name" value="PROKAR_LIPOPROTEIN"/>
    <property type="match status" value="1"/>
</dbReference>
<keyword evidence="6" id="KW-1185">Reference proteome</keyword>